<dbReference type="PANTHER" id="PTHR45663">
    <property type="entry name" value="GEO12009P1"/>
    <property type="match status" value="1"/>
</dbReference>
<evidence type="ECO:0000256" key="1">
    <source>
        <dbReference type="ARBA" id="ARBA00008987"/>
    </source>
</evidence>
<dbReference type="STRING" id="1262585.BJI46_00535"/>
<dbReference type="InterPro" id="IPR005746">
    <property type="entry name" value="Thioredoxin"/>
</dbReference>
<dbReference type="Proteomes" id="UP000185895">
    <property type="component" value="Unassembled WGS sequence"/>
</dbReference>
<dbReference type="GO" id="GO:0005737">
    <property type="term" value="C:cytoplasm"/>
    <property type="evidence" value="ECO:0007669"/>
    <property type="project" value="TreeGrafter"/>
</dbReference>
<dbReference type="FunFam" id="3.40.30.10:FF:000001">
    <property type="entry name" value="Thioredoxin"/>
    <property type="match status" value="1"/>
</dbReference>
<dbReference type="InterPro" id="IPR017937">
    <property type="entry name" value="Thioredoxin_CS"/>
</dbReference>
<evidence type="ECO:0000256" key="3">
    <source>
        <dbReference type="ARBA" id="ARBA00022982"/>
    </source>
</evidence>
<dbReference type="PANTHER" id="PTHR45663:SF11">
    <property type="entry name" value="GEO12009P1"/>
    <property type="match status" value="1"/>
</dbReference>
<dbReference type="Gene3D" id="2.30.30.380">
    <property type="entry name" value="Zn-finger domain of Sec23/24"/>
    <property type="match status" value="1"/>
</dbReference>
<dbReference type="PROSITE" id="PS00194">
    <property type="entry name" value="THIOREDOXIN_1"/>
    <property type="match status" value="1"/>
</dbReference>
<evidence type="ECO:0000313" key="9">
    <source>
        <dbReference type="Proteomes" id="UP000185895"/>
    </source>
</evidence>
<gene>
    <name evidence="8" type="ORF">BJI46_00535</name>
</gene>
<organism evidence="8 9">
    <name type="scientific">Acinetobacter qingfengensis</name>
    <dbReference type="NCBI Taxonomy" id="1262585"/>
    <lineage>
        <taxon>Bacteria</taxon>
        <taxon>Pseudomonadati</taxon>
        <taxon>Pseudomonadota</taxon>
        <taxon>Gammaproteobacteria</taxon>
        <taxon>Moraxellales</taxon>
        <taxon>Moraxellaceae</taxon>
        <taxon>Acinetobacter</taxon>
    </lineage>
</organism>
<proteinExistence type="inferred from homology"/>
<feature type="domain" description="Thioredoxin" evidence="7">
    <location>
        <begin position="12"/>
        <end position="140"/>
    </location>
</feature>
<dbReference type="GO" id="GO:0015035">
    <property type="term" value="F:protein-disulfide reductase activity"/>
    <property type="evidence" value="ECO:0007669"/>
    <property type="project" value="UniProtKB-UniRule"/>
</dbReference>
<dbReference type="PROSITE" id="PS51352">
    <property type="entry name" value="THIOREDOXIN_2"/>
    <property type="match status" value="1"/>
</dbReference>
<evidence type="ECO:0000313" key="8">
    <source>
        <dbReference type="EMBL" id="OEY98051.1"/>
    </source>
</evidence>
<dbReference type="OrthoDB" id="9790390at2"/>
<comment type="similarity">
    <text evidence="1">Belongs to the thioredoxin family.</text>
</comment>
<dbReference type="InterPro" id="IPR013766">
    <property type="entry name" value="Thioredoxin_domain"/>
</dbReference>
<dbReference type="PRINTS" id="PR00421">
    <property type="entry name" value="THIOREDOXIN"/>
</dbReference>
<keyword evidence="3" id="KW-0249">Electron transport</keyword>
<keyword evidence="9" id="KW-1185">Reference proteome</keyword>
<reference evidence="8 9" key="1">
    <citation type="submission" date="2016-09" db="EMBL/GenBank/DDBJ databases">
        <authorList>
            <person name="Capua I."/>
            <person name="De Benedictis P."/>
            <person name="Joannis T."/>
            <person name="Lombin L.H."/>
            <person name="Cattoli G."/>
        </authorList>
    </citation>
    <scope>NUCLEOTIDE SEQUENCE [LARGE SCALE GENOMIC DNA]</scope>
    <source>
        <strain evidence="8 9">ANC 4671</strain>
    </source>
</reference>
<dbReference type="EMBL" id="MKKK01000001">
    <property type="protein sequence ID" value="OEY98051.1"/>
    <property type="molecule type" value="Genomic_DNA"/>
</dbReference>
<keyword evidence="2" id="KW-0813">Transport</keyword>
<keyword evidence="5" id="KW-0676">Redox-active center</keyword>
<dbReference type="CDD" id="cd02947">
    <property type="entry name" value="TRX_family"/>
    <property type="match status" value="1"/>
</dbReference>
<evidence type="ECO:0000256" key="6">
    <source>
        <dbReference type="NCBIfam" id="TIGR01068"/>
    </source>
</evidence>
<comment type="caution">
    <text evidence="8">The sequence shown here is derived from an EMBL/GenBank/DDBJ whole genome shotgun (WGS) entry which is preliminary data.</text>
</comment>
<sequence length="142" mass="15988">MIIVCPACMKKNNLPTDIPVAEAQCGQCDHDLWSAKPINLNDDNFMQFVPNTEIPVFVDFWAEWCGPCKSMAPHFEQLAQHYPQLQFAKVNTEAAPRLSAFFQIRSIPSLILFKQTTQLARAAGAMNTSQLQAWLAQHGIRN</sequence>
<evidence type="ECO:0000259" key="7">
    <source>
        <dbReference type="PROSITE" id="PS51352"/>
    </source>
</evidence>
<dbReference type="NCBIfam" id="TIGR01068">
    <property type="entry name" value="thioredoxin"/>
    <property type="match status" value="1"/>
</dbReference>
<dbReference type="AlphaFoldDB" id="A0A1E7RFE8"/>
<evidence type="ECO:0000256" key="4">
    <source>
        <dbReference type="ARBA" id="ARBA00023157"/>
    </source>
</evidence>
<accession>A0A1E7RFE8</accession>
<dbReference type="Pfam" id="PF00085">
    <property type="entry name" value="Thioredoxin"/>
    <property type="match status" value="1"/>
</dbReference>
<name>A0A1E7RFE8_9GAMM</name>
<dbReference type="SUPFAM" id="SSF52833">
    <property type="entry name" value="Thioredoxin-like"/>
    <property type="match status" value="1"/>
</dbReference>
<evidence type="ECO:0000256" key="2">
    <source>
        <dbReference type="ARBA" id="ARBA00022448"/>
    </source>
</evidence>
<protein>
    <recommendedName>
        <fullName evidence="6">Thioredoxin</fullName>
    </recommendedName>
</protein>
<dbReference type="Gene3D" id="3.40.30.10">
    <property type="entry name" value="Glutaredoxin"/>
    <property type="match status" value="1"/>
</dbReference>
<evidence type="ECO:0000256" key="5">
    <source>
        <dbReference type="ARBA" id="ARBA00023284"/>
    </source>
</evidence>
<keyword evidence="4" id="KW-1015">Disulfide bond</keyword>
<dbReference type="RefSeq" id="WP_070068432.1">
    <property type="nucleotide sequence ID" value="NZ_MKKK01000001.1"/>
</dbReference>
<dbReference type="NCBIfam" id="NF008229">
    <property type="entry name" value="PRK10996.1"/>
    <property type="match status" value="1"/>
</dbReference>
<dbReference type="InterPro" id="IPR036249">
    <property type="entry name" value="Thioredoxin-like_sf"/>
</dbReference>